<keyword evidence="9" id="KW-0325">Glycoprotein</keyword>
<comment type="similarity">
    <text evidence="3">Belongs to the NKG2D ligand family.</text>
</comment>
<dbReference type="Pfam" id="PF14586">
    <property type="entry name" value="MHC_I_2"/>
    <property type="match status" value="1"/>
</dbReference>
<dbReference type="RefSeq" id="XP_011241481.1">
    <property type="nucleotide sequence ID" value="XM_011243179.1"/>
</dbReference>
<keyword evidence="4" id="KW-1003">Cell membrane</keyword>
<dbReference type="AlphaFoldDB" id="D7F2B6"/>
<dbReference type="InterPro" id="IPR050208">
    <property type="entry name" value="MHC_class-I_related"/>
</dbReference>
<dbReference type="PhylomeDB" id="D7F2B6"/>
<accession>D7F2B6</accession>
<dbReference type="InterPro" id="IPR011162">
    <property type="entry name" value="MHC_I/II-like_Ag-recog"/>
</dbReference>
<feature type="chain" id="PRO_5009952602" evidence="13">
    <location>
        <begin position="29"/>
        <end position="251"/>
    </location>
</feature>
<dbReference type="BioGRID-ORCS" id="379043">
    <property type="hits" value="0 hits in 75 CRISPR screens"/>
</dbReference>
<feature type="region of interest" description="Disordered" evidence="11">
    <location>
        <begin position="196"/>
        <end position="228"/>
    </location>
</feature>
<proteinExistence type="evidence at transcript level"/>
<keyword evidence="12" id="KW-0812">Transmembrane</keyword>
<gene>
    <name evidence="15 16" type="primary">Raet1e</name>
</gene>
<dbReference type="VEuPathDB" id="HostDB:ENSMUSG00000053219"/>
<feature type="domain" description="Retinoic acid early-inducible protein 1" evidence="14">
    <location>
        <begin position="31"/>
        <end position="202"/>
    </location>
</feature>
<keyword evidence="10" id="KW-0449">Lipoprotein</keyword>
<evidence type="ECO:0000256" key="3">
    <source>
        <dbReference type="ARBA" id="ARBA00008353"/>
    </source>
</evidence>
<comment type="subcellular location">
    <subcellularLocation>
        <location evidence="2">Cell membrane</location>
        <topology evidence="2">Lipid-anchor</topology>
        <topology evidence="2">GPI-anchor</topology>
    </subcellularLocation>
</comment>
<feature type="transmembrane region" description="Helical" evidence="12">
    <location>
        <begin position="232"/>
        <end position="250"/>
    </location>
</feature>
<evidence type="ECO:0000313" key="16">
    <source>
        <dbReference type="MGI" id="MGI:2675273"/>
    </source>
</evidence>
<evidence type="ECO:0000256" key="11">
    <source>
        <dbReference type="SAM" id="MobiDB-lite"/>
    </source>
</evidence>
<evidence type="ECO:0000256" key="9">
    <source>
        <dbReference type="ARBA" id="ARBA00023180"/>
    </source>
</evidence>
<dbReference type="RefSeq" id="XP_006512845.1">
    <property type="nucleotide sequence ID" value="XM_006512782.2"/>
</dbReference>
<evidence type="ECO:0000256" key="8">
    <source>
        <dbReference type="ARBA" id="ARBA00023157"/>
    </source>
</evidence>
<dbReference type="OMA" id="DAMNMNW"/>
<keyword evidence="12" id="KW-1133">Transmembrane helix</keyword>
<dbReference type="OrthoDB" id="9531345at2759"/>
<dbReference type="PANTHER" id="PTHR16675:SF64">
    <property type="entry name" value="RETINOIC ACID EARLY TRANSCRIPT 1E"/>
    <property type="match status" value="1"/>
</dbReference>
<dbReference type="Gene3D" id="3.30.500.10">
    <property type="entry name" value="MHC class I-like antigen recognition-like"/>
    <property type="match status" value="1"/>
</dbReference>
<dbReference type="GeneID" id="379043"/>
<sequence>MAKAAVTKRHHFMIQKLLILLSYGYTNGLDDAHSLRCNLTIKDPTSADLPWCDVKCSVDEITILHLNNINKTMTSGDPGKMANATGKCLTQPLNDLCQELRDKVSNTKVDTHKTNGYPHLQVTMIYPQSQGQTPSATWEFNISDSYFFTFYTENMSWRSANDESGVIMNKWKDDGDLVQQLKYFIPQCRQKIDEFLKQSKEKPRSTSRSPSITQLTSTSPLPPPSHSTSKKGFISVGLIFISLLFAFAFAM</sequence>
<comment type="function">
    <text evidence="1">Acts as a ligand for KLRK1.</text>
</comment>
<dbReference type="ExpressionAtlas" id="D7F2B6">
    <property type="expression patterns" value="baseline and differential"/>
</dbReference>
<keyword evidence="5" id="KW-0336">GPI-anchor</keyword>
<name>D7F2B6_MOUSE</name>
<evidence type="ECO:0000256" key="6">
    <source>
        <dbReference type="ARBA" id="ARBA00022729"/>
    </source>
</evidence>
<dbReference type="SUPFAM" id="SSF54452">
    <property type="entry name" value="MHC antigen-recognition domain"/>
    <property type="match status" value="1"/>
</dbReference>
<dbReference type="RefSeq" id="XP_006512843.1">
    <property type="nucleotide sequence ID" value="XM_006512780.3"/>
</dbReference>
<evidence type="ECO:0000256" key="13">
    <source>
        <dbReference type="SAM" id="SignalP"/>
    </source>
</evidence>
<dbReference type="GO" id="GO:0098552">
    <property type="term" value="C:side of membrane"/>
    <property type="evidence" value="ECO:0007669"/>
    <property type="project" value="UniProtKB-KW"/>
</dbReference>
<evidence type="ECO:0000256" key="2">
    <source>
        <dbReference type="ARBA" id="ARBA00004609"/>
    </source>
</evidence>
<evidence type="ECO:0000256" key="7">
    <source>
        <dbReference type="ARBA" id="ARBA00023136"/>
    </source>
</evidence>
<dbReference type="HOGENOM" id="CLU_1115463_0_0_1"/>
<dbReference type="PANTHER" id="PTHR16675">
    <property type="entry name" value="MHC CLASS I-RELATED"/>
    <property type="match status" value="1"/>
</dbReference>
<evidence type="ECO:0000259" key="14">
    <source>
        <dbReference type="Pfam" id="PF14586"/>
    </source>
</evidence>
<dbReference type="InterPro" id="IPR037055">
    <property type="entry name" value="MHC_I-like_Ag-recog_sf"/>
</dbReference>
<dbReference type="GO" id="GO:0005886">
    <property type="term" value="C:plasma membrane"/>
    <property type="evidence" value="ECO:0007669"/>
    <property type="project" value="UniProtKB-SubCell"/>
</dbReference>
<dbReference type="EMBL" id="FJ594067">
    <property type="protein sequence ID" value="ACR48194.1"/>
    <property type="molecule type" value="mRNA"/>
</dbReference>
<evidence type="ECO:0000256" key="12">
    <source>
        <dbReference type="SAM" id="Phobius"/>
    </source>
</evidence>
<dbReference type="FunFam" id="3.30.500.10:FF:000004">
    <property type="entry name" value="Retinoic acid early-inducible protein 1-beta"/>
    <property type="match status" value="1"/>
</dbReference>
<evidence type="ECO:0000256" key="4">
    <source>
        <dbReference type="ARBA" id="ARBA00022475"/>
    </source>
</evidence>
<reference evidence="15" key="1">
    <citation type="journal article" date="2010" name="PLoS ONE">
        <title>The NKG2D ligands RAE-1? and RAE-1? differ with respect to their receptor affinity, expression profiles and transcriptional regulation.</title>
        <authorList>
            <person name="Cedile O."/>
            <person name="Popa N."/>
            <person name="Pollet-Villard F."/>
            <person name="Garmy N."/>
            <person name="Ibrahim E.C."/>
            <person name="Boucraut J."/>
        </authorList>
    </citation>
    <scope>NUCLEOTIDE SEQUENCE</scope>
    <source>
        <strain evidence="15">C57BL/6</strain>
        <tissue evidence="15">Liver</tissue>
    </source>
</reference>
<feature type="signal peptide" evidence="13">
    <location>
        <begin position="1"/>
        <end position="28"/>
    </location>
</feature>
<keyword evidence="7 12" id="KW-0472">Membrane</keyword>
<dbReference type="SMR" id="D7F2B6"/>
<organism evidence="15">
    <name type="scientific">Mus musculus</name>
    <name type="common">Mouse</name>
    <dbReference type="NCBI Taxonomy" id="10090"/>
    <lineage>
        <taxon>Eukaryota</taxon>
        <taxon>Metazoa</taxon>
        <taxon>Chordata</taxon>
        <taxon>Craniata</taxon>
        <taxon>Vertebrata</taxon>
        <taxon>Euteleostomi</taxon>
        <taxon>Mammalia</taxon>
        <taxon>Eutheria</taxon>
        <taxon>Euarchontoglires</taxon>
        <taxon>Glires</taxon>
        <taxon>Rodentia</taxon>
        <taxon>Myomorpha</taxon>
        <taxon>Muroidea</taxon>
        <taxon>Muridae</taxon>
        <taxon>Murinae</taxon>
        <taxon>Mus</taxon>
        <taxon>Mus</taxon>
    </lineage>
</organism>
<dbReference type="RefSeq" id="NP_937836.1">
    <property type="nucleotide sequence ID" value="NM_198193.3"/>
</dbReference>
<evidence type="ECO:0000313" key="15">
    <source>
        <dbReference type="EMBL" id="ACR48194.1"/>
    </source>
</evidence>
<dbReference type="PeptideAtlas" id="D7F2B6"/>
<feature type="compositionally biased region" description="Low complexity" evidence="11">
    <location>
        <begin position="209"/>
        <end position="219"/>
    </location>
</feature>
<dbReference type="InterPro" id="IPR029287">
    <property type="entry name" value="RAE-1"/>
</dbReference>
<evidence type="ECO:0000256" key="1">
    <source>
        <dbReference type="ARBA" id="ARBA00002305"/>
    </source>
</evidence>
<keyword evidence="8" id="KW-1015">Disulfide bond</keyword>
<dbReference type="MGI" id="MGI:2675273">
    <property type="gene designation" value="Raet1e"/>
</dbReference>
<dbReference type="GO" id="GO:0046703">
    <property type="term" value="F:natural killer cell lectin-like receptor binding"/>
    <property type="evidence" value="ECO:0007669"/>
    <property type="project" value="UniProtKB-ARBA"/>
</dbReference>
<keyword evidence="6 13" id="KW-0732">Signal</keyword>
<dbReference type="RefSeq" id="NP_001346737.1">
    <property type="nucleotide sequence ID" value="NM_001359808.1"/>
</dbReference>
<dbReference type="AGR" id="MGI:2675273"/>
<dbReference type="CTD" id="135250"/>
<protein>
    <submittedName>
        <fullName evidence="15">Retinoic acid early transcript 1E</fullName>
    </submittedName>
</protein>
<dbReference type="KEGG" id="mmu:379043"/>
<evidence type="ECO:0000256" key="10">
    <source>
        <dbReference type="ARBA" id="ARBA00023288"/>
    </source>
</evidence>
<dbReference type="DNASU" id="379043"/>
<dbReference type="RefSeq" id="NP_001346738.1">
    <property type="nucleotide sequence ID" value="NM_001359809.1"/>
</dbReference>
<evidence type="ECO:0000256" key="5">
    <source>
        <dbReference type="ARBA" id="ARBA00022622"/>
    </source>
</evidence>